<evidence type="ECO:0000313" key="1">
    <source>
        <dbReference type="EMBL" id="GAI83679.1"/>
    </source>
</evidence>
<comment type="caution">
    <text evidence="1">The sequence shown here is derived from an EMBL/GenBank/DDBJ whole genome shotgun (WGS) entry which is preliminary data.</text>
</comment>
<gene>
    <name evidence="1" type="ORF">S12H4_14680</name>
</gene>
<accession>X1TUF9</accession>
<organism evidence="1">
    <name type="scientific">marine sediment metagenome</name>
    <dbReference type="NCBI Taxonomy" id="412755"/>
    <lineage>
        <taxon>unclassified sequences</taxon>
        <taxon>metagenomes</taxon>
        <taxon>ecological metagenomes</taxon>
    </lineage>
</organism>
<reference evidence="1" key="1">
    <citation type="journal article" date="2014" name="Front. Microbiol.">
        <title>High frequency of phylogenetically diverse reductive dehalogenase-homologous genes in deep subseafloor sedimentary metagenomes.</title>
        <authorList>
            <person name="Kawai M."/>
            <person name="Futagami T."/>
            <person name="Toyoda A."/>
            <person name="Takaki Y."/>
            <person name="Nishi S."/>
            <person name="Hori S."/>
            <person name="Arai W."/>
            <person name="Tsubouchi T."/>
            <person name="Morono Y."/>
            <person name="Uchiyama I."/>
            <person name="Ito T."/>
            <person name="Fujiyama A."/>
            <person name="Inagaki F."/>
            <person name="Takami H."/>
        </authorList>
    </citation>
    <scope>NUCLEOTIDE SEQUENCE</scope>
    <source>
        <strain evidence="1">Expedition CK06-06</strain>
    </source>
</reference>
<dbReference type="AlphaFoldDB" id="X1TUF9"/>
<protein>
    <submittedName>
        <fullName evidence="1">Uncharacterized protein</fullName>
    </submittedName>
</protein>
<dbReference type="Gene3D" id="1.20.120.20">
    <property type="entry name" value="Apolipoprotein"/>
    <property type="match status" value="1"/>
</dbReference>
<dbReference type="EMBL" id="BARW01007013">
    <property type="protein sequence ID" value="GAI83679.1"/>
    <property type="molecule type" value="Genomic_DNA"/>
</dbReference>
<sequence length="194" mass="22073">MWDWLDDIVDDISDGIGDAWDWINDTVDDAWDWVDDTVDDVWDWVNDTFNDIVDNVGGGIGDGEEEVEKDIDDKEEEVETPIWYCWDDTEVWADDDEYKVNDGTLSGWEAILEWLKAQGDKVSGANAKALDLLPDPMSWLLGPIGMIIDLLQKNQIINPDIFIEQGLAIYRLQKELAIKITELEKEAATSLPQP</sequence>
<proteinExistence type="predicted"/>
<name>X1TUF9_9ZZZZ</name>